<comment type="caution">
    <text evidence="1">The sequence shown here is derived from an EMBL/GenBank/DDBJ whole genome shotgun (WGS) entry which is preliminary data.</text>
</comment>
<protein>
    <submittedName>
        <fullName evidence="1">Uncharacterized protein</fullName>
    </submittedName>
</protein>
<dbReference type="SUPFAM" id="SSF46785">
    <property type="entry name" value="Winged helix' DNA-binding domain"/>
    <property type="match status" value="1"/>
</dbReference>
<reference evidence="1" key="2">
    <citation type="submission" date="2020-09" db="EMBL/GenBank/DDBJ databases">
        <authorList>
            <person name="Sun Q."/>
            <person name="Kim S."/>
        </authorList>
    </citation>
    <scope>NUCLEOTIDE SEQUENCE</scope>
    <source>
        <strain evidence="1">KCTC 32020</strain>
    </source>
</reference>
<dbReference type="InterPro" id="IPR036388">
    <property type="entry name" value="WH-like_DNA-bd_sf"/>
</dbReference>
<evidence type="ECO:0000313" key="2">
    <source>
        <dbReference type="Proteomes" id="UP000636453"/>
    </source>
</evidence>
<keyword evidence="2" id="KW-1185">Reference proteome</keyword>
<dbReference type="AlphaFoldDB" id="A0A918ZA68"/>
<dbReference type="Gene3D" id="1.10.10.10">
    <property type="entry name" value="Winged helix-like DNA-binding domain superfamily/Winged helix DNA-binding domain"/>
    <property type="match status" value="1"/>
</dbReference>
<dbReference type="Proteomes" id="UP000636453">
    <property type="component" value="Unassembled WGS sequence"/>
</dbReference>
<proteinExistence type="predicted"/>
<reference evidence="1" key="1">
    <citation type="journal article" date="2014" name="Int. J. Syst. Evol. Microbiol.">
        <title>Complete genome sequence of Corynebacterium casei LMG S-19264T (=DSM 44701T), isolated from a smear-ripened cheese.</title>
        <authorList>
            <consortium name="US DOE Joint Genome Institute (JGI-PGF)"/>
            <person name="Walter F."/>
            <person name="Albersmeier A."/>
            <person name="Kalinowski J."/>
            <person name="Ruckert C."/>
        </authorList>
    </citation>
    <scope>NUCLEOTIDE SEQUENCE</scope>
    <source>
        <strain evidence="1">KCTC 32020</strain>
    </source>
</reference>
<sequence length="125" mass="13589">MAEVVVPPEIRRFLLACIPSVPHLEALLLAHAQPRAWSVGEIAARLYVDEKTAAQLVRDLQEAGLLASSGGGVRFVADEARTQLIDALAAFYSRNVVAVSNLIHSAMERKAHRFADAFRLRKGGS</sequence>
<name>A0A918ZA68_9GAMM</name>
<accession>A0A918ZA68</accession>
<dbReference type="EMBL" id="BNCF01000017">
    <property type="protein sequence ID" value="GHE42027.1"/>
    <property type="molecule type" value="Genomic_DNA"/>
</dbReference>
<dbReference type="RefSeq" id="WP_146474154.1">
    <property type="nucleotide sequence ID" value="NZ_BNCF01000017.1"/>
</dbReference>
<dbReference type="OrthoDB" id="9798172at2"/>
<organism evidence="1 2">
    <name type="scientific">Vulcaniibacterium thermophilum</name>
    <dbReference type="NCBI Taxonomy" id="1169913"/>
    <lineage>
        <taxon>Bacteria</taxon>
        <taxon>Pseudomonadati</taxon>
        <taxon>Pseudomonadota</taxon>
        <taxon>Gammaproteobacteria</taxon>
        <taxon>Lysobacterales</taxon>
        <taxon>Lysobacteraceae</taxon>
        <taxon>Vulcaniibacterium</taxon>
    </lineage>
</organism>
<dbReference type="InterPro" id="IPR036390">
    <property type="entry name" value="WH_DNA-bd_sf"/>
</dbReference>
<evidence type="ECO:0000313" key="1">
    <source>
        <dbReference type="EMBL" id="GHE42027.1"/>
    </source>
</evidence>
<gene>
    <name evidence="1" type="ORF">GCM10007167_24850</name>
</gene>